<organism evidence="1 2">
    <name type="scientific">Vagococcus luciliae</name>
    <dbReference type="NCBI Taxonomy" id="2920380"/>
    <lineage>
        <taxon>Bacteria</taxon>
        <taxon>Bacillati</taxon>
        <taxon>Bacillota</taxon>
        <taxon>Bacilli</taxon>
        <taxon>Lactobacillales</taxon>
        <taxon>Enterococcaceae</taxon>
        <taxon>Vagococcus</taxon>
    </lineage>
</organism>
<name>A0ABY5NZQ7_9ENTE</name>
<dbReference type="EMBL" id="CP102451">
    <property type="protein sequence ID" value="UUV99150.1"/>
    <property type="molecule type" value="Genomic_DNA"/>
</dbReference>
<keyword evidence="2" id="KW-1185">Reference proteome</keyword>
<dbReference type="RefSeq" id="WP_257699632.1">
    <property type="nucleotide sequence ID" value="NZ_CP102451.1"/>
</dbReference>
<sequence length="141" mass="16804">MYEKFTRQLLPSKKYRELLGSSITVFNSNTSFVIENYLKIETSNSFDWYSLIDMTSGRLKNSVQSEIKKASNLKIMEKFEELVEKRNRIVHSFQITDIDGEQRLASKDRNHVQFVITENYLHRFIKENEELSEMLHKLRGY</sequence>
<evidence type="ECO:0008006" key="3">
    <source>
        <dbReference type="Google" id="ProtNLM"/>
    </source>
</evidence>
<reference evidence="1" key="2">
    <citation type="submission" date="2022-08" db="EMBL/GenBank/DDBJ databases">
        <authorList>
            <person name="Poehlein A."/>
            <person name="Guzman J."/>
            <person name="Daniel R."/>
            <person name="Vilcinskas A."/>
        </authorList>
    </citation>
    <scope>NUCLEOTIDE SEQUENCE</scope>
    <source>
        <strain evidence="1">G314FT</strain>
    </source>
</reference>
<dbReference type="Proteomes" id="UP001058273">
    <property type="component" value="Chromosome"/>
</dbReference>
<proteinExistence type="predicted"/>
<protein>
    <recommendedName>
        <fullName evidence="3">Selenium binding protein</fullName>
    </recommendedName>
</protein>
<accession>A0ABY5NZQ7</accession>
<gene>
    <name evidence="1" type="ORF">G314FT_13100</name>
</gene>
<reference evidence="1" key="1">
    <citation type="submission" date="2022-08" db="EMBL/GenBank/DDBJ databases">
        <title>Genome sequence of Vagococcus luciliae DSM 112651.</title>
        <authorList>
            <person name="Juan G."/>
            <person name="Anja P."/>
            <person name="Rolf D."/>
            <person name="Kampfer P."/>
            <person name="Vilcinskas A."/>
        </authorList>
    </citation>
    <scope>NUCLEOTIDE SEQUENCE</scope>
    <source>
        <strain evidence="1">G314FT</strain>
    </source>
</reference>
<evidence type="ECO:0000313" key="1">
    <source>
        <dbReference type="EMBL" id="UUV99150.1"/>
    </source>
</evidence>
<evidence type="ECO:0000313" key="2">
    <source>
        <dbReference type="Proteomes" id="UP001058273"/>
    </source>
</evidence>